<comment type="caution">
    <text evidence="1">The sequence shown here is derived from an EMBL/GenBank/DDBJ whole genome shotgun (WGS) entry which is preliminary data.</text>
</comment>
<protein>
    <submittedName>
        <fullName evidence="1">7943_t:CDS:1</fullName>
    </submittedName>
</protein>
<dbReference type="Proteomes" id="UP000789739">
    <property type="component" value="Unassembled WGS sequence"/>
</dbReference>
<gene>
    <name evidence="1" type="ORF">PBRASI_LOCUS3994</name>
</gene>
<evidence type="ECO:0000313" key="2">
    <source>
        <dbReference type="Proteomes" id="UP000789739"/>
    </source>
</evidence>
<organism evidence="1 2">
    <name type="scientific">Paraglomus brasilianum</name>
    <dbReference type="NCBI Taxonomy" id="144538"/>
    <lineage>
        <taxon>Eukaryota</taxon>
        <taxon>Fungi</taxon>
        <taxon>Fungi incertae sedis</taxon>
        <taxon>Mucoromycota</taxon>
        <taxon>Glomeromycotina</taxon>
        <taxon>Glomeromycetes</taxon>
        <taxon>Paraglomerales</taxon>
        <taxon>Paraglomeraceae</taxon>
        <taxon>Paraglomus</taxon>
    </lineage>
</organism>
<name>A0A9N9ADQ2_9GLOM</name>
<proteinExistence type="predicted"/>
<reference evidence="1" key="1">
    <citation type="submission" date="2021-06" db="EMBL/GenBank/DDBJ databases">
        <authorList>
            <person name="Kallberg Y."/>
            <person name="Tangrot J."/>
            <person name="Rosling A."/>
        </authorList>
    </citation>
    <scope>NUCLEOTIDE SEQUENCE</scope>
    <source>
        <strain evidence="1">BR232B</strain>
    </source>
</reference>
<dbReference type="EMBL" id="CAJVPI010000388">
    <property type="protein sequence ID" value="CAG8528602.1"/>
    <property type="molecule type" value="Genomic_DNA"/>
</dbReference>
<accession>A0A9N9ADQ2</accession>
<feature type="non-terminal residue" evidence="1">
    <location>
        <position position="75"/>
    </location>
</feature>
<dbReference type="AlphaFoldDB" id="A0A9N9ADQ2"/>
<keyword evidence="2" id="KW-1185">Reference proteome</keyword>
<evidence type="ECO:0000313" key="1">
    <source>
        <dbReference type="EMBL" id="CAG8528602.1"/>
    </source>
</evidence>
<sequence>RRWQLSEPNNQHMVRLEGELVKGVPTATEATQGLGLQKSMCSNDTFLEVISYALPPQKWRWALVDDRKSPLYVGL</sequence>